<accession>A0A3M7PX82</accession>
<evidence type="ECO:0000256" key="1">
    <source>
        <dbReference type="SAM" id="Phobius"/>
    </source>
</evidence>
<reference evidence="2 3" key="1">
    <citation type="journal article" date="2018" name="Sci. Rep.">
        <title>Genomic signatures of local adaptation to the degree of environmental predictability in rotifers.</title>
        <authorList>
            <person name="Franch-Gras L."/>
            <person name="Hahn C."/>
            <person name="Garcia-Roger E.M."/>
            <person name="Carmona M.J."/>
            <person name="Serra M."/>
            <person name="Gomez A."/>
        </authorList>
    </citation>
    <scope>NUCLEOTIDE SEQUENCE [LARGE SCALE GENOMIC DNA]</scope>
    <source>
        <strain evidence="2">HYR1</strain>
    </source>
</reference>
<evidence type="ECO:0000313" key="2">
    <source>
        <dbReference type="EMBL" id="RNA03690.1"/>
    </source>
</evidence>
<feature type="transmembrane region" description="Helical" evidence="1">
    <location>
        <begin position="29"/>
        <end position="50"/>
    </location>
</feature>
<sequence>MEMQSSLTFRINGIFIIYFNYIFGDVSFLVNTFFSILLTASLNFNVTNYVNQCCIKNFIKFYLNLQKIYYCEERSDDANNQTHVY</sequence>
<keyword evidence="3" id="KW-1185">Reference proteome</keyword>
<comment type="caution">
    <text evidence="2">The sequence shown here is derived from an EMBL/GenBank/DDBJ whole genome shotgun (WGS) entry which is preliminary data.</text>
</comment>
<gene>
    <name evidence="2" type="ORF">BpHYR1_048083</name>
</gene>
<dbReference type="AlphaFoldDB" id="A0A3M7PX82"/>
<proteinExistence type="predicted"/>
<keyword evidence="1" id="KW-1133">Transmembrane helix</keyword>
<dbReference type="EMBL" id="REGN01008390">
    <property type="protein sequence ID" value="RNA03690.1"/>
    <property type="molecule type" value="Genomic_DNA"/>
</dbReference>
<name>A0A3M7PX82_BRAPC</name>
<dbReference type="Proteomes" id="UP000276133">
    <property type="component" value="Unassembled WGS sequence"/>
</dbReference>
<protein>
    <submittedName>
        <fullName evidence="2">Uncharacterized protein</fullName>
    </submittedName>
</protein>
<keyword evidence="1" id="KW-0472">Membrane</keyword>
<evidence type="ECO:0000313" key="3">
    <source>
        <dbReference type="Proteomes" id="UP000276133"/>
    </source>
</evidence>
<organism evidence="2 3">
    <name type="scientific">Brachionus plicatilis</name>
    <name type="common">Marine rotifer</name>
    <name type="synonym">Brachionus muelleri</name>
    <dbReference type="NCBI Taxonomy" id="10195"/>
    <lineage>
        <taxon>Eukaryota</taxon>
        <taxon>Metazoa</taxon>
        <taxon>Spiralia</taxon>
        <taxon>Gnathifera</taxon>
        <taxon>Rotifera</taxon>
        <taxon>Eurotatoria</taxon>
        <taxon>Monogononta</taxon>
        <taxon>Pseudotrocha</taxon>
        <taxon>Ploima</taxon>
        <taxon>Brachionidae</taxon>
        <taxon>Brachionus</taxon>
    </lineage>
</organism>
<keyword evidence="1" id="KW-0812">Transmembrane</keyword>
<feature type="transmembrane region" description="Helical" evidence="1">
    <location>
        <begin position="7"/>
        <end position="23"/>
    </location>
</feature>